<dbReference type="CDD" id="cd05401">
    <property type="entry name" value="NT_GlnE_GlnD_like"/>
    <property type="match status" value="1"/>
</dbReference>
<keyword evidence="2 7" id="KW-0548">Nucleotidyltransferase</keyword>
<dbReference type="SUPFAM" id="SSF81301">
    <property type="entry name" value="Nucleotidyltransferase"/>
    <property type="match status" value="1"/>
</dbReference>
<reference evidence="12" key="1">
    <citation type="submission" date="2023-07" db="EMBL/GenBank/DDBJ databases">
        <title>Yangia mangrovi SAOS 153D genome.</title>
        <authorList>
            <person name="Verma A."/>
            <person name="Pal Y."/>
            <person name="Sundharam S."/>
            <person name="Bisht B."/>
            <person name="Srinivasan K."/>
        </authorList>
    </citation>
    <scope>NUCLEOTIDE SEQUENCE [LARGE SCALE GENOMIC DNA]</scope>
    <source>
        <strain evidence="12">SAOS 153D</strain>
    </source>
</reference>
<dbReference type="PIRSF" id="PIRSF006288">
    <property type="entry name" value="PII_uridyltransf"/>
    <property type="match status" value="1"/>
</dbReference>
<accession>A0ABT2KTI9</accession>
<dbReference type="PANTHER" id="PTHR47320">
    <property type="entry name" value="BIFUNCTIONAL URIDYLYLTRANSFERASE/URIDYLYL-REMOVING ENZYME"/>
    <property type="match status" value="1"/>
</dbReference>
<feature type="domain" description="ACT" evidence="9">
    <location>
        <begin position="854"/>
        <end position="935"/>
    </location>
</feature>
<evidence type="ECO:0000313" key="11">
    <source>
        <dbReference type="EMBL" id="MCT4373480.1"/>
    </source>
</evidence>
<dbReference type="InterPro" id="IPR003607">
    <property type="entry name" value="HD/PDEase_dom"/>
</dbReference>
<dbReference type="RefSeq" id="WP_260350273.1">
    <property type="nucleotide sequence ID" value="NZ_NTHN02000092.1"/>
</dbReference>
<dbReference type="InterPro" id="IPR043519">
    <property type="entry name" value="NT_sf"/>
</dbReference>
<feature type="domain" description="HD" evidence="10">
    <location>
        <begin position="506"/>
        <end position="628"/>
    </location>
</feature>
<evidence type="ECO:0000256" key="5">
    <source>
        <dbReference type="ARBA" id="ARBA00022842"/>
    </source>
</evidence>
<keyword evidence="3" id="KW-0677">Repeat</keyword>
<evidence type="ECO:0000256" key="7">
    <source>
        <dbReference type="HAMAP-Rule" id="MF_00277"/>
    </source>
</evidence>
<comment type="cofactor">
    <cofactor evidence="7">
        <name>Mg(2+)</name>
        <dbReference type="ChEBI" id="CHEBI:18420"/>
    </cofactor>
</comment>
<evidence type="ECO:0000256" key="4">
    <source>
        <dbReference type="ARBA" id="ARBA00022801"/>
    </source>
</evidence>
<dbReference type="EC" id="2.7.7.59" evidence="7"/>
<name>A0ABT2KTI9_9RHOB</name>
<comment type="catalytic activity">
    <reaction evidence="7">
        <text>[protein-PII]-L-tyrosine + UTP = [protein-PII]-uridylyl-L-tyrosine + diphosphate</text>
        <dbReference type="Rhea" id="RHEA:13673"/>
        <dbReference type="Rhea" id="RHEA-COMP:12147"/>
        <dbReference type="Rhea" id="RHEA-COMP:12148"/>
        <dbReference type="ChEBI" id="CHEBI:33019"/>
        <dbReference type="ChEBI" id="CHEBI:46398"/>
        <dbReference type="ChEBI" id="CHEBI:46858"/>
        <dbReference type="ChEBI" id="CHEBI:90602"/>
        <dbReference type="EC" id="2.7.7.59"/>
    </reaction>
</comment>
<comment type="similarity">
    <text evidence="7">Belongs to the GlnD family.</text>
</comment>
<feature type="region of interest" description="Disordered" evidence="8">
    <location>
        <begin position="934"/>
        <end position="959"/>
    </location>
</feature>
<evidence type="ECO:0000256" key="2">
    <source>
        <dbReference type="ARBA" id="ARBA00022695"/>
    </source>
</evidence>
<dbReference type="EMBL" id="NTHN02000092">
    <property type="protein sequence ID" value="MCT4373480.1"/>
    <property type="molecule type" value="Genomic_DNA"/>
</dbReference>
<dbReference type="NCBIfam" id="NF003467">
    <property type="entry name" value="PRK05092.1"/>
    <property type="match status" value="1"/>
</dbReference>
<evidence type="ECO:0000259" key="10">
    <source>
        <dbReference type="PROSITE" id="PS51831"/>
    </source>
</evidence>
<dbReference type="GO" id="GO:0008773">
    <property type="term" value="F:[protein-PII] uridylyltransferase activity"/>
    <property type="evidence" value="ECO:0007669"/>
    <property type="project" value="UniProtKB-EC"/>
</dbReference>
<keyword evidence="5 7" id="KW-0460">Magnesium</keyword>
<comment type="domain">
    <text evidence="7">Has four distinct domains: an N-terminal nucleotidyltransferase (NT) domain responsible for UTase activity, a central HD domain that encodes UR activity, and two C-terminal ACT domains that seem to have a role in glutamine sensing.</text>
</comment>
<gene>
    <name evidence="7" type="primary">glnD</name>
    <name evidence="11" type="ORF">CLG85_025565</name>
</gene>
<keyword evidence="1 7" id="KW-0808">Transferase</keyword>
<dbReference type="Gene3D" id="1.10.3090.10">
    <property type="entry name" value="cca-adding enzyme, domain 2"/>
    <property type="match status" value="1"/>
</dbReference>
<dbReference type="InterPro" id="IPR010043">
    <property type="entry name" value="UTase/UR"/>
</dbReference>
<proteinExistence type="inferred from homology"/>
<feature type="domain" description="ACT" evidence="9">
    <location>
        <begin position="744"/>
        <end position="820"/>
    </location>
</feature>
<dbReference type="CDD" id="cd04900">
    <property type="entry name" value="ACT_UUR-like_1"/>
    <property type="match status" value="1"/>
</dbReference>
<dbReference type="PROSITE" id="PS51831">
    <property type="entry name" value="HD"/>
    <property type="match status" value="1"/>
</dbReference>
<evidence type="ECO:0000256" key="3">
    <source>
        <dbReference type="ARBA" id="ARBA00022737"/>
    </source>
</evidence>
<evidence type="ECO:0000313" key="12">
    <source>
        <dbReference type="Proteomes" id="UP000217448"/>
    </source>
</evidence>
<dbReference type="SMART" id="SM00471">
    <property type="entry name" value="HDc"/>
    <property type="match status" value="1"/>
</dbReference>
<dbReference type="Proteomes" id="UP000217448">
    <property type="component" value="Unassembled WGS sequence"/>
</dbReference>
<dbReference type="Pfam" id="PF01966">
    <property type="entry name" value="HD"/>
    <property type="match status" value="1"/>
</dbReference>
<keyword evidence="4 7" id="KW-0378">Hydrolase</keyword>
<dbReference type="SUPFAM" id="SSF55021">
    <property type="entry name" value="ACT-like"/>
    <property type="match status" value="2"/>
</dbReference>
<evidence type="ECO:0000256" key="1">
    <source>
        <dbReference type="ARBA" id="ARBA00022679"/>
    </source>
</evidence>
<comment type="function">
    <text evidence="7">Modifies, by uridylylation and deuridylylation, the PII regulatory proteins (GlnB and homologs), in response to the nitrogen status of the cell that GlnD senses through the glutamine level. Under low glutamine levels, catalyzes the conversion of the PII proteins and UTP to PII-UMP and PPi, while under higher glutamine levels, GlnD hydrolyzes PII-UMP to PII and UMP (deuridylylation). Thus, controls uridylylation state and activity of the PII proteins, and plays an important role in the regulation of nitrogen metabolism.</text>
</comment>
<dbReference type="CDD" id="cd00077">
    <property type="entry name" value="HDc"/>
    <property type="match status" value="1"/>
</dbReference>
<evidence type="ECO:0000259" key="9">
    <source>
        <dbReference type="PROSITE" id="PS51671"/>
    </source>
</evidence>
<evidence type="ECO:0000256" key="6">
    <source>
        <dbReference type="ARBA" id="ARBA00023268"/>
    </source>
</evidence>
<dbReference type="InterPro" id="IPR013546">
    <property type="entry name" value="PII_UdlTrfase/GS_AdlTrfase"/>
</dbReference>
<feature type="compositionally biased region" description="Basic and acidic residues" evidence="8">
    <location>
        <begin position="937"/>
        <end position="956"/>
    </location>
</feature>
<dbReference type="PANTHER" id="PTHR47320:SF1">
    <property type="entry name" value="BIFUNCTIONAL URIDYLYLTRANSFERASE_URIDYLYL-REMOVING ENZYME"/>
    <property type="match status" value="1"/>
</dbReference>
<dbReference type="Pfam" id="PF24931">
    <property type="entry name" value="ACT_ACR9_3rd"/>
    <property type="match status" value="1"/>
</dbReference>
<keyword evidence="12" id="KW-1185">Reference proteome</keyword>
<evidence type="ECO:0000256" key="8">
    <source>
        <dbReference type="SAM" id="MobiDB-lite"/>
    </source>
</evidence>
<organism evidence="11 12">
    <name type="scientific">Alloyangia mangrovi</name>
    <dbReference type="NCBI Taxonomy" id="1779329"/>
    <lineage>
        <taxon>Bacteria</taxon>
        <taxon>Pseudomonadati</taxon>
        <taxon>Pseudomonadota</taxon>
        <taxon>Alphaproteobacteria</taxon>
        <taxon>Rhodobacterales</taxon>
        <taxon>Roseobacteraceae</taxon>
        <taxon>Alloyangia</taxon>
    </lineage>
</organism>
<comment type="activity regulation">
    <text evidence="7">Uridylyltransferase (UTase) activity is inhibited by glutamine, while glutamine activates uridylyl-removing (UR) activity.</text>
</comment>
<dbReference type="Pfam" id="PF01909">
    <property type="entry name" value="NTP_transf_2"/>
    <property type="match status" value="1"/>
</dbReference>
<keyword evidence="6 7" id="KW-0511">Multifunctional enzyme</keyword>
<dbReference type="CDD" id="cd04899">
    <property type="entry name" value="ACT_ACR-UUR-like_2"/>
    <property type="match status" value="1"/>
</dbReference>
<protein>
    <recommendedName>
        <fullName evidence="7">Bifunctional uridylyltransferase/uridylyl-removing enzyme</fullName>
        <shortName evidence="7">UTase/UR</shortName>
    </recommendedName>
    <alternativeName>
        <fullName evidence="7">Bifunctional [protein-PII] modification enzyme</fullName>
    </alternativeName>
    <alternativeName>
        <fullName evidence="7">Bifunctional nitrogen sensor protein</fullName>
    </alternativeName>
    <domain>
        <recommendedName>
            <fullName evidence="7">[Protein-PII] uridylyltransferase</fullName>
            <shortName evidence="7">PII uridylyltransferase</shortName>
            <shortName evidence="7">UTase</shortName>
            <ecNumber evidence="7">2.7.7.59</ecNumber>
        </recommendedName>
    </domain>
    <domain>
        <recommendedName>
            <fullName evidence="7">[Protein-PII]-UMP uridylyl-removing enzyme</fullName>
            <shortName evidence="7">UR</shortName>
            <ecNumber evidence="7">3.1.4.-</ecNumber>
        </recommendedName>
    </domain>
</protein>
<dbReference type="Pfam" id="PF08335">
    <property type="entry name" value="GlnD_UR_UTase"/>
    <property type="match status" value="1"/>
</dbReference>
<dbReference type="SUPFAM" id="SSF81891">
    <property type="entry name" value="Poly A polymerase C-terminal region-like"/>
    <property type="match status" value="1"/>
</dbReference>
<dbReference type="InterPro" id="IPR002912">
    <property type="entry name" value="ACT_dom"/>
</dbReference>
<comment type="caution">
    <text evidence="7">Lacks conserved residue(s) required for the propagation of feature annotation.</text>
</comment>
<dbReference type="EC" id="3.1.4.-" evidence="7"/>
<sequence length="979" mass="111192">MTLPPPVSPAPVTDTSDILPDDLIAPATEIFDIAAVRAQVFAALPSEGGEGAVRTSVVKILGEASRQSRETIAREFARQPHNAFPVTHAYTWVTDGLVRICFDVATQHLHRNPTPTKGERLSVLAVGGYGRGEMAPFSDVDLLFLTPHKITAWAESVIESMLYMLWDLKLKVGHASRTVKDCLRLGAEDFTIRTAMLEHRYLIGHKPLADELEDKLWSDLFKGTERAFVAAKLEERSERHRKHGLRYVVEPNVKEGKGGLRDLQSLYWITKYVHHTDDTEDLVRLGVFRPEEYRTFYRAEEFLWATRCHMHLAAGRAVEQLTFDMQVEVADRMGYTDRGGRRAVEWFMQDYFRHATSVGDLTRIFLTSLEAEQQKDAPLLLRMFKRGPNVKDGYEVVHNRLAIVDPIAFLSDKINLLRFFEEGLRTGLLLHPDAMRLVKANLHLIDEDMRGDREAQRIFMDLLLKHGNPERSLRRMNELGVLAAFIPEFEPIVAMMQFNMYHSYTVDEHTIQCIGNLSQIEHGDLVEDLPVASSILREGVNRKVLYTALLLHDIGKGRDEDHAVLGAQIARKVAPRLGLSKQESATVEWLVRYHLLMSDMAQKRDIADPRTVRDFAKAVQTRERLDLLTVLTVCDIRGVGPDVWNNWKAALLRALYRQTRRGLEDGMEALNRENRGNEAKKALREALSDWDAKALRTETGRHYESYWQGLHVTAHEVFAKLLRDIKDDEIKIDIHPDEDRDATRACFALQDHPGIFARLAGALSLVGANVVDARTFTSKDGYATAAFWIQDADGSPYEEARLPRLREMIRKTLMGEVRPREAIEQRGKLKKREQAFKVPTSISFDNEGSDIYTIIEVDTRDRPGLLYDLTRTLSESHVYIVSAVIATYGEQVVDTFYVKDMFGLKYFTPSKQKMLERKLREAIAAGAQRAGGVSAARRADAGTRKHWHPKTEERTRGPALPCLLAGPQSHQEWFTPVPD</sequence>
<dbReference type="InterPro" id="IPR002934">
    <property type="entry name" value="Polymerase_NTP_transf_dom"/>
</dbReference>
<dbReference type="Gene3D" id="3.30.460.10">
    <property type="entry name" value="Beta Polymerase, domain 2"/>
    <property type="match status" value="1"/>
</dbReference>
<comment type="catalytic activity">
    <reaction evidence="7">
        <text>[protein-PII]-uridylyl-L-tyrosine + H2O = [protein-PII]-L-tyrosine + UMP + H(+)</text>
        <dbReference type="Rhea" id="RHEA:48600"/>
        <dbReference type="Rhea" id="RHEA-COMP:12147"/>
        <dbReference type="Rhea" id="RHEA-COMP:12148"/>
        <dbReference type="ChEBI" id="CHEBI:15377"/>
        <dbReference type="ChEBI" id="CHEBI:15378"/>
        <dbReference type="ChEBI" id="CHEBI:46858"/>
        <dbReference type="ChEBI" id="CHEBI:57865"/>
        <dbReference type="ChEBI" id="CHEBI:90602"/>
    </reaction>
</comment>
<comment type="caution">
    <text evidence="11">The sequence shown here is derived from an EMBL/GenBank/DDBJ whole genome shotgun (WGS) entry which is preliminary data.</text>
</comment>
<dbReference type="HAMAP" id="MF_00277">
    <property type="entry name" value="PII_uridylyl_transf"/>
    <property type="match status" value="1"/>
</dbReference>
<dbReference type="SUPFAM" id="SSF81593">
    <property type="entry name" value="Nucleotidyltransferase substrate binding subunit/domain"/>
    <property type="match status" value="1"/>
</dbReference>
<dbReference type="InterPro" id="IPR006674">
    <property type="entry name" value="HD_domain"/>
</dbReference>
<dbReference type="InterPro" id="IPR045865">
    <property type="entry name" value="ACT-like_dom_sf"/>
</dbReference>
<dbReference type="NCBIfam" id="TIGR01693">
    <property type="entry name" value="UTase_glnD"/>
    <property type="match status" value="1"/>
</dbReference>
<dbReference type="PROSITE" id="PS51671">
    <property type="entry name" value="ACT"/>
    <property type="match status" value="2"/>
</dbReference>
<feature type="region of interest" description="Uridylyltransferase" evidence="7">
    <location>
        <begin position="1"/>
        <end position="389"/>
    </location>
</feature>